<protein>
    <submittedName>
        <fullName evidence="1">Uncharacterized protein</fullName>
    </submittedName>
</protein>
<keyword evidence="2" id="KW-1185">Reference proteome</keyword>
<evidence type="ECO:0000313" key="2">
    <source>
        <dbReference type="Proteomes" id="UP000299102"/>
    </source>
</evidence>
<accession>A0A4C1VAB7</accession>
<sequence>MSLSPIAGRVCCPSVALCSGERGSRDKSWEIPPDERGHFSYLNIRNDAINTRDRYNLIALSSGLRTSPAVRPRRVGHASAGLAAGRRRRYRGVTEGDFCLLSHRDATRRWTTDTWFRVVCLKPEGVGFDSGRGFSECLTQVKRHHSPRA</sequence>
<organism evidence="1 2">
    <name type="scientific">Eumeta variegata</name>
    <name type="common">Bagworm moth</name>
    <name type="synonym">Eumeta japonica</name>
    <dbReference type="NCBI Taxonomy" id="151549"/>
    <lineage>
        <taxon>Eukaryota</taxon>
        <taxon>Metazoa</taxon>
        <taxon>Ecdysozoa</taxon>
        <taxon>Arthropoda</taxon>
        <taxon>Hexapoda</taxon>
        <taxon>Insecta</taxon>
        <taxon>Pterygota</taxon>
        <taxon>Neoptera</taxon>
        <taxon>Endopterygota</taxon>
        <taxon>Lepidoptera</taxon>
        <taxon>Glossata</taxon>
        <taxon>Ditrysia</taxon>
        <taxon>Tineoidea</taxon>
        <taxon>Psychidae</taxon>
        <taxon>Oiketicinae</taxon>
        <taxon>Eumeta</taxon>
    </lineage>
</organism>
<name>A0A4C1VAB7_EUMVA</name>
<gene>
    <name evidence="1" type="ORF">EVAR_18353_1</name>
</gene>
<dbReference type="Proteomes" id="UP000299102">
    <property type="component" value="Unassembled WGS sequence"/>
</dbReference>
<dbReference type="AlphaFoldDB" id="A0A4C1VAB7"/>
<proteinExistence type="predicted"/>
<comment type="caution">
    <text evidence="1">The sequence shown here is derived from an EMBL/GenBank/DDBJ whole genome shotgun (WGS) entry which is preliminary data.</text>
</comment>
<evidence type="ECO:0000313" key="1">
    <source>
        <dbReference type="EMBL" id="GBP35227.1"/>
    </source>
</evidence>
<reference evidence="1 2" key="1">
    <citation type="journal article" date="2019" name="Commun. Biol.">
        <title>The bagworm genome reveals a unique fibroin gene that provides high tensile strength.</title>
        <authorList>
            <person name="Kono N."/>
            <person name="Nakamura H."/>
            <person name="Ohtoshi R."/>
            <person name="Tomita M."/>
            <person name="Numata K."/>
            <person name="Arakawa K."/>
        </authorList>
    </citation>
    <scope>NUCLEOTIDE SEQUENCE [LARGE SCALE GENOMIC DNA]</scope>
</reference>
<dbReference type="EMBL" id="BGZK01000300">
    <property type="protein sequence ID" value="GBP35227.1"/>
    <property type="molecule type" value="Genomic_DNA"/>
</dbReference>